<dbReference type="Pfam" id="PF20808">
    <property type="entry name" value="MINT_RAM7"/>
    <property type="match status" value="1"/>
</dbReference>
<evidence type="ECO:0000256" key="1">
    <source>
        <dbReference type="ARBA" id="ARBA00004123"/>
    </source>
</evidence>
<comment type="subcellular location">
    <subcellularLocation>
        <location evidence="1">Nucleus</location>
    </subcellularLocation>
</comment>
<keyword evidence="13" id="KW-0804">Transcription</keyword>
<dbReference type="InterPro" id="IPR012677">
    <property type="entry name" value="Nucleotide-bd_a/b_plait_sf"/>
</dbReference>
<feature type="compositionally biased region" description="Polar residues" evidence="19">
    <location>
        <begin position="3181"/>
        <end position="3196"/>
    </location>
</feature>
<keyword evidence="8" id="KW-0914">Notch signaling pathway</keyword>
<feature type="compositionally biased region" description="Basic and acidic residues" evidence="19">
    <location>
        <begin position="1417"/>
        <end position="1443"/>
    </location>
</feature>
<feature type="domain" description="RRM" evidence="20">
    <location>
        <begin position="358"/>
        <end position="430"/>
    </location>
</feature>
<feature type="compositionally biased region" description="Basic and acidic residues" evidence="19">
    <location>
        <begin position="1886"/>
        <end position="1896"/>
    </location>
</feature>
<feature type="compositionally biased region" description="Basic and acidic residues" evidence="19">
    <location>
        <begin position="1960"/>
        <end position="1973"/>
    </location>
</feature>
<evidence type="ECO:0000256" key="8">
    <source>
        <dbReference type="ARBA" id="ARBA00022976"/>
    </source>
</evidence>
<feature type="region of interest" description="Disordered" evidence="19">
    <location>
        <begin position="1372"/>
        <end position="2340"/>
    </location>
</feature>
<dbReference type="GO" id="GO:0003723">
    <property type="term" value="F:RNA binding"/>
    <property type="evidence" value="ECO:0007669"/>
    <property type="project" value="UniProtKB-UniRule"/>
</dbReference>
<comment type="similarity">
    <text evidence="2">Belongs to the RRM Spen family.</text>
</comment>
<evidence type="ECO:0000313" key="23">
    <source>
        <dbReference type="Proteomes" id="UP001152836"/>
    </source>
</evidence>
<dbReference type="InterPro" id="IPR049093">
    <property type="entry name" value="MINT_RID"/>
</dbReference>
<dbReference type="GO" id="GO:0003714">
    <property type="term" value="F:transcription corepressor activity"/>
    <property type="evidence" value="ECO:0007669"/>
    <property type="project" value="UniProtKB-ARBA"/>
</dbReference>
<dbReference type="GO" id="GO:0003677">
    <property type="term" value="F:DNA binding"/>
    <property type="evidence" value="ECO:0007669"/>
    <property type="project" value="UniProtKB-KW"/>
</dbReference>
<evidence type="ECO:0000256" key="16">
    <source>
        <dbReference type="ARBA" id="ARBA00075118"/>
    </source>
</evidence>
<feature type="compositionally biased region" description="Low complexity" evidence="19">
    <location>
        <begin position="911"/>
        <end position="921"/>
    </location>
</feature>
<dbReference type="FunFam" id="3.30.70.330:FF:000150">
    <property type="entry name" value="msx2-interacting protein-like isoform X1"/>
    <property type="match status" value="1"/>
</dbReference>
<dbReference type="SMART" id="SM00360">
    <property type="entry name" value="RRM"/>
    <property type="match status" value="4"/>
</dbReference>
<feature type="compositionally biased region" description="Polar residues" evidence="19">
    <location>
        <begin position="2398"/>
        <end position="2409"/>
    </location>
</feature>
<dbReference type="PANTHER" id="PTHR23189">
    <property type="entry name" value="RNA RECOGNITION MOTIF-CONTAINING"/>
    <property type="match status" value="1"/>
</dbReference>
<feature type="compositionally biased region" description="Low complexity" evidence="19">
    <location>
        <begin position="3143"/>
        <end position="3160"/>
    </location>
</feature>
<keyword evidence="10" id="KW-0175">Coiled coil</keyword>
<dbReference type="SUPFAM" id="SSF100939">
    <property type="entry name" value="SPOC domain-like"/>
    <property type="match status" value="1"/>
</dbReference>
<dbReference type="SUPFAM" id="SSF54928">
    <property type="entry name" value="RNA-binding domain, RBD"/>
    <property type="match status" value="2"/>
</dbReference>
<dbReference type="Pfam" id="PF20810">
    <property type="entry name" value="MINT_RID"/>
    <property type="match status" value="1"/>
</dbReference>
<dbReference type="InterPro" id="IPR035979">
    <property type="entry name" value="RBD_domain_sf"/>
</dbReference>
<evidence type="ECO:0000256" key="4">
    <source>
        <dbReference type="ARBA" id="ARBA00022491"/>
    </source>
</evidence>
<feature type="region of interest" description="Disordered" evidence="19">
    <location>
        <begin position="2773"/>
        <end position="2843"/>
    </location>
</feature>
<dbReference type="PROSITE" id="PS50917">
    <property type="entry name" value="SPOC"/>
    <property type="match status" value="1"/>
</dbReference>
<protein>
    <recommendedName>
        <fullName evidence="15">Msx2-interacting protein</fullName>
    </recommendedName>
    <alternativeName>
        <fullName evidence="16">SMART/HDAC1-associated repressor protein</fullName>
    </alternativeName>
    <alternativeName>
        <fullName evidence="17">SPEN homolog</fullName>
    </alternativeName>
</protein>
<feature type="compositionally biased region" description="Low complexity" evidence="19">
    <location>
        <begin position="3168"/>
        <end position="3180"/>
    </location>
</feature>
<feature type="domain" description="SPOC" evidence="21">
    <location>
        <begin position="3296"/>
        <end position="3462"/>
    </location>
</feature>
<dbReference type="CDD" id="cd12348">
    <property type="entry name" value="RRM1_SHARP"/>
    <property type="match status" value="1"/>
</dbReference>
<feature type="compositionally biased region" description="Basic and acidic residues" evidence="19">
    <location>
        <begin position="873"/>
        <end position="896"/>
    </location>
</feature>
<feature type="compositionally biased region" description="Basic and acidic residues" evidence="19">
    <location>
        <begin position="523"/>
        <end position="564"/>
    </location>
</feature>
<feature type="compositionally biased region" description="Polar residues" evidence="19">
    <location>
        <begin position="3226"/>
        <end position="3235"/>
    </location>
</feature>
<dbReference type="EMBL" id="CALSGD010001629">
    <property type="protein sequence ID" value="CAH7442521.1"/>
    <property type="molecule type" value="Genomic_DNA"/>
</dbReference>
<evidence type="ECO:0000256" key="2">
    <source>
        <dbReference type="ARBA" id="ARBA00005387"/>
    </source>
</evidence>
<feature type="compositionally biased region" description="Polar residues" evidence="19">
    <location>
        <begin position="2046"/>
        <end position="2071"/>
    </location>
</feature>
<dbReference type="PROSITE" id="PS50102">
    <property type="entry name" value="RRM"/>
    <property type="match status" value="4"/>
</dbReference>
<feature type="compositionally biased region" description="Basic and acidic residues" evidence="19">
    <location>
        <begin position="2127"/>
        <end position="2138"/>
    </location>
</feature>
<feature type="compositionally biased region" description="Polar residues" evidence="19">
    <location>
        <begin position="2209"/>
        <end position="2224"/>
    </location>
</feature>
<feature type="compositionally biased region" description="Low complexity" evidence="19">
    <location>
        <begin position="2169"/>
        <end position="2186"/>
    </location>
</feature>
<feature type="compositionally biased region" description="Low complexity" evidence="19">
    <location>
        <begin position="2006"/>
        <end position="2017"/>
    </location>
</feature>
<feature type="region of interest" description="Disordered" evidence="19">
    <location>
        <begin position="2566"/>
        <end position="2602"/>
    </location>
</feature>
<proteinExistence type="inferred from homology"/>
<dbReference type="GO" id="GO:0005634">
    <property type="term" value="C:nucleus"/>
    <property type="evidence" value="ECO:0007669"/>
    <property type="project" value="UniProtKB-SubCell"/>
</dbReference>
<feature type="domain" description="RRM" evidence="20">
    <location>
        <begin position="279"/>
        <end position="354"/>
    </location>
</feature>
<evidence type="ECO:0000256" key="13">
    <source>
        <dbReference type="ARBA" id="ARBA00023163"/>
    </source>
</evidence>
<feature type="compositionally biased region" description="Basic and acidic residues" evidence="19">
    <location>
        <begin position="1909"/>
        <end position="1918"/>
    </location>
</feature>
<feature type="compositionally biased region" description="Basic and acidic residues" evidence="19">
    <location>
        <begin position="461"/>
        <end position="473"/>
    </location>
</feature>
<dbReference type="FunFam" id="3.30.70.330:FF:000118">
    <property type="entry name" value="msx2-interacting protein-like isoform X1"/>
    <property type="match status" value="1"/>
</dbReference>
<accession>A0AAV0ABE4</accession>
<dbReference type="InterPro" id="IPR010912">
    <property type="entry name" value="SPOC_met"/>
</dbReference>
<feature type="compositionally biased region" description="Basic and acidic residues" evidence="19">
    <location>
        <begin position="584"/>
        <end position="602"/>
    </location>
</feature>
<feature type="compositionally biased region" description="Basic and acidic residues" evidence="19">
    <location>
        <begin position="1167"/>
        <end position="1181"/>
    </location>
</feature>
<feature type="compositionally biased region" description="Pro residues" evidence="19">
    <location>
        <begin position="2234"/>
        <end position="2244"/>
    </location>
</feature>
<dbReference type="CDD" id="cd12350">
    <property type="entry name" value="RRM3_SHARP"/>
    <property type="match status" value="1"/>
</dbReference>
<feature type="compositionally biased region" description="Basic and acidic residues" evidence="19">
    <location>
        <begin position="1593"/>
        <end position="1607"/>
    </location>
</feature>
<evidence type="ECO:0000256" key="18">
    <source>
        <dbReference type="PROSITE-ProRule" id="PRU00176"/>
    </source>
</evidence>
<dbReference type="InterPro" id="IPR012921">
    <property type="entry name" value="SPOC_C"/>
</dbReference>
<feature type="compositionally biased region" description="Polar residues" evidence="19">
    <location>
        <begin position="1394"/>
        <end position="1406"/>
    </location>
</feature>
<dbReference type="GO" id="GO:0060816">
    <property type="term" value="P:random inactivation of X chromosome"/>
    <property type="evidence" value="ECO:0007669"/>
    <property type="project" value="UniProtKB-ARBA"/>
</dbReference>
<dbReference type="CDD" id="cd12351">
    <property type="entry name" value="RRM4_SHARP"/>
    <property type="match status" value="1"/>
</dbReference>
<dbReference type="CDD" id="cd12349">
    <property type="entry name" value="RRM2_SHARP"/>
    <property type="match status" value="1"/>
</dbReference>
<dbReference type="InterPro" id="IPR034175">
    <property type="entry name" value="SHARP_RRM4"/>
</dbReference>
<evidence type="ECO:0000259" key="20">
    <source>
        <dbReference type="PROSITE" id="PS50102"/>
    </source>
</evidence>
<feature type="compositionally biased region" description="Polar residues" evidence="19">
    <location>
        <begin position="755"/>
        <end position="773"/>
    </location>
</feature>
<dbReference type="Gene3D" id="3.30.70.330">
    <property type="match status" value="4"/>
</dbReference>
<feature type="compositionally biased region" description="Basic and acidic residues" evidence="19">
    <location>
        <begin position="723"/>
        <end position="749"/>
    </location>
</feature>
<dbReference type="InterPro" id="IPR049095">
    <property type="entry name" value="MINT_MID"/>
</dbReference>
<feature type="compositionally biased region" description="Low complexity" evidence="19">
    <location>
        <begin position="2265"/>
        <end position="2275"/>
    </location>
</feature>
<keyword evidence="5" id="KW-0597">Phosphoprotein</keyword>
<dbReference type="InterPro" id="IPR034172">
    <property type="entry name" value="SHARP_RRM1"/>
</dbReference>
<name>A0AAV0ABE4_PHORO</name>
<feature type="compositionally biased region" description="Basic and acidic residues" evidence="19">
    <location>
        <begin position="1741"/>
        <end position="1754"/>
    </location>
</feature>
<feature type="region of interest" description="Disordered" evidence="19">
    <location>
        <begin position="3119"/>
        <end position="3253"/>
    </location>
</feature>
<feature type="compositionally biased region" description="Basic and acidic residues" evidence="19">
    <location>
        <begin position="1372"/>
        <end position="1383"/>
    </location>
</feature>
<dbReference type="Pfam" id="PF07744">
    <property type="entry name" value="SPOC"/>
    <property type="match status" value="1"/>
</dbReference>
<feature type="compositionally biased region" description="Basic residues" evidence="19">
    <location>
        <begin position="2139"/>
        <end position="2155"/>
    </location>
</feature>
<dbReference type="CDD" id="cd21543">
    <property type="entry name" value="SPOC_SHARP"/>
    <property type="match status" value="1"/>
</dbReference>
<feature type="compositionally biased region" description="Low complexity" evidence="19">
    <location>
        <begin position="136"/>
        <end position="145"/>
    </location>
</feature>
<dbReference type="GO" id="GO:0007219">
    <property type="term" value="P:Notch signaling pathway"/>
    <property type="evidence" value="ECO:0007669"/>
    <property type="project" value="UniProtKB-KW"/>
</dbReference>
<dbReference type="InterPro" id="IPR049094">
    <property type="entry name" value="MINT_RAM7"/>
</dbReference>
<keyword evidence="14" id="KW-0539">Nucleus</keyword>
<feature type="compositionally biased region" description="Low complexity" evidence="19">
    <location>
        <begin position="950"/>
        <end position="959"/>
    </location>
</feature>
<keyword evidence="3" id="KW-0488">Methylation</keyword>
<feature type="compositionally biased region" description="Basic and acidic residues" evidence="19">
    <location>
        <begin position="776"/>
        <end position="799"/>
    </location>
</feature>
<sequence>MVRETRHLWVGNLPENVREEKIIEHFKRYGRVESVKILPKRGSEGGVAAFVDFVDIKSAQKAHNSVNKMGDRDLRTDYNEPGTIPSAARGLDDTVSIASRSREVSGFRGSGGGPAYGPPPSLHAREGRYERRLDGTDSSSTSSDDSPARSVQSAAVPAPTSQLLSSLEKDEPRKSFGIKVQNLPVRSTDTSLKDGLFHEFKKFGKVTSVQIHGASEERYGLVFFRQQEDQEKALTASKGKLFFGMQIEVTAWIGPETESENEFRPLDERIDEFHPKATRTLFIGNLEKTTTYHDLRNIFQRFGEIVDIDIKKVNGVPQYAFLQYCDIASVCKAIKKMDGEYLGNNRLKLGFGKSMPTNCVWLDGLSSNVSDQYLTRHFCRYGPVVKVVFDRLKGMALVLYNEIEYAQAAVKETKGRKIGGNKIKVDFANRESQLAFYHCMEKSGQDIRDFYEMLTERREERRGSYDYSQDRTYYESVRTPGTYPEDSRREYPARGRDFYSEWETYQGEYYESRYYDDPREYREYRSDPYEQDIREYSYRQRERDRERERFESDRDRDHERRPIERSQSPVHLRRPQSPCVSPAHSERLPSDSERRLYRRSSERSGSCSSVSPPRYDKLEKPRLERYTKNEKTEKDRIFDPERIERERRIIRKEKVEKDKPDRQRRKGKGHSPSSQSSETEQENDGEQSPEKARSATKLSREKGDKEGPAKNRLELMPCVVLTRVKEKEGKVIDHPPPEKTKARFDHDSVKPSALGQKSQASQMEPAKSDSSAVESARGKAPREKALSSHAEVVDKEGRPKLRKHLKPEQPPEGLSALDLEKLEARKRRFAESNLKAEKQKPEVKKSNPETEDTRVLLKKQPDVSRDSVPLRGGESERKPVRKEILKRESKKTKLDRLNSAPSPKDCQEPAGVSSGSGSRPSSDVHTGLGDPTHGSVESQEAQPKKATPSKPQLKQLPLLDSQGPEKEEVRKNYCRLRDEPSEHKAGQEKPHAVNAEEKLGIDIDHTQSYRKQMEQSRRKQQMEMEIAKSEKFGSPKKDIDEYERRSLVHEVGKPPQDVTDDSPPSKKKRMDHVDFDICTKRERNYRSSRQISEDSERTSSPSVRHGSFHEDEDTLSSPRLVSLKGSPKGDVAVREDPLKFNPYDSSKREQAADMAKIKLSVLNSEDEPNRWDPQMKQDPSRFDVSFPNSVIKRDSLRKRSIRDLEPGEVPSDSDEDAEHKSQSPRAPTVYDSPRLSFLLRDRDDRLRERDERLSSSLERNKFYSFALDKTITPDTKALLERAKSLSSSREENWSFLDWDSRFANFRNNKDKEKVDSAPRPIPSWYMKKKKIRTDSEGKMDAKKDDHREEEQERQELFASRFLHSSIFEQDSKRLQHLERKGEESDFPPGRLYSRQASDGASSTSDPIQEPVVLFHSRFMELTRMQQKEKEKDQKPKEAEKQEDAETVAKTPEAATETKEPEPKVPVPVGLPAVTPVTPEPAPSVPEKAGKTSEAPSLTGEKPVEPAPVLEEAKSAPEPVPAPVEQPKQVDLPPGEGASGSTAVVPLATQESSSTDPIPCADAEPLAPGTAMSKVESNVDPKPSSPQPLSKLTQKSEEAEEPKVEKPDAAPVIEPNATQKAEVVPEVQPPASEDVEANPPVSARDKKTNKNKRSKTPVQAAAASIVEKPVTRKSERIDREKLKRSSSPRGEAQKLLELKLEAEKITRTASKSSGGDPVLPEPSLPLSRTRRRNVRSVYATMADHESRSPAKEPAEQPRVTRKRLERELQEAAVVPTTPRRGRPPKTRRRVDEDEEHETKEPAETPKPAEGWRSPRSQKSAAAGGPHGKRGRNEQKAEAAAEGGTQVNTRESNAKSRGDREAAGDPKRDRRDANTDRNGPDPFPAEAVENKPPPEKITKSKRGRARSTRSAMDRAAHLKSLDMATRAAGQAVDKEAGLVEVSPEKNEGPPKESVSSSQLKNDPVDPKKAAEKEDVSTSTVTPEATRLAKQKELEQAVENIAKLTEPSTGAAGKGAATGTSEGPATEDGHKPAHQASETELAAAIGSIISDNSGEPENVSASPSFPTGSQTNVQEGMEPRPAEAAPGASRSDVVSQSSGSQPSASDPAAGSADTTKETRGNSSDSVQEARGSKVEATPPRRDKGRQKTTRSRRKRNTYKKVATAIEPRATEAEQAQSESPAANEAMAAPPEAPQEEKQTEQPQPTPPRECTSDPSKTPPSESLCQESSVEEKTPCKAPTPPDLPPLSQPSLVDDEPQARFKVHSIIESDPVTPPSDSSIPPPTIPLVTIAKLPPPVIPGGVPHQSPPTKVTEWITRQEEPQTQSTPSPALPPDTKASDVDTSSSTLRKILMDPKYVSATGVTSTSVTTVIAEPVSAAPCLHEAPAPPCEPRQLPLEEKSATPVSNASDTQPSEVPVAADKEKVAPVIAPKITSVISRMPVSIDLENSQKITLAKPAPQTLTGLVSALTGLVNVSLVPVNALKGPVKGSVTTLKGLVSTPAGPVNLLKGPVNVLTGPVNVLTTPVSATVGTVSAAPGTVNAAAGAVTAACGVTTTAGTAPVTGAAVTVPAAKGKQRSGSNESSRFHPGSMSVIDERPADTGSGAGLRVNTSEGVVLLSYSGQKTEGPQRISAKISQIPPASAMDIEFQQSVSKSQVKPDSVTPSQSAPKGPQTPSAFANVATHSTLVLTAQTYNASPVISSVKTDRPSLEKPEPIHLSVSTPVTQGGTVKVLTQGINTPPVLVHNQLVLTPSIVTTNKKLADPVTLKIETKVLQPANLGPTLTPHHPPALPSKLPTEVNHVPSGPSTPVDRTISHLAATKPDTHTPRPSGPTPGPFPRACHPSSTTSTALSTNATVMLAAGIPVPQFISSIHPEQSVIMPPHSITQTVSLGHLSQGEVRMNTPTLPSITYSIRPETLQSPRAPLQPQQMEARTPQRVGTPQPATAGVPALAAQHPPEEEVHYHLPVARAAAPVQSEVLVMQSEYRLHPYTVPRDVRIMVHPHVTAVSDQPRAAEGAVKVPPANKAPQQLVKETVKTSDAKAVSAPVPAPGPVPTPAPTPHGEARILTVTPSNQLQGLPLTPPVVVTHGVQIVHSSGELFQEYRYGDIRTYHAPAQLTHTQFPVASSISLPSRTKTSAQGPPEGEPLQPAQSAPSTQSTQSTQPAPSTPPCQPSQLNQPSQPLSSKMPQVSQEAKGTQTGGAEQPRLSAAVPASRPPEPHVQVQKAPLETGQPTHPSPASVSVKPDLPNPLPSQAAPKQPLFVPVASGTSTPPGLTLLHAEAQSAPKQDSSHLTSQRPVDMVQLLKKYPIVWQGLLALKNDTAAVQLHFVSGNNVLAHRSLPLSEGGPPLRIAQRMRLEASQLEGVARRMTVETDYCLLLALPCGRDQEDVVSQTESLKAAFITYLQAKQAAGIINVPNPGSNQPAYVLQIFPPCEFSESHLSRLAPDLLASISNISPHLMIVIASV</sequence>
<dbReference type="InterPro" id="IPR016194">
    <property type="entry name" value="SPOC-like_C_dom_sf"/>
</dbReference>
<feature type="compositionally biased region" description="Basic and acidic residues" evidence="19">
    <location>
        <begin position="123"/>
        <end position="135"/>
    </location>
</feature>
<feature type="compositionally biased region" description="Low complexity" evidence="19">
    <location>
        <begin position="2085"/>
        <end position="2109"/>
    </location>
</feature>
<reference evidence="22" key="1">
    <citation type="submission" date="2022-06" db="EMBL/GenBank/DDBJ databases">
        <authorList>
            <person name="Andreotti S."/>
            <person name="Wyler E."/>
        </authorList>
    </citation>
    <scope>NUCLEOTIDE SEQUENCE</scope>
</reference>
<dbReference type="FunFam" id="3.30.70.330:FF:000088">
    <property type="entry name" value="msx2-interacting protein-like isoform X1"/>
    <property type="match status" value="1"/>
</dbReference>
<gene>
    <name evidence="22" type="primary">Spen</name>
    <name evidence="22" type="ORF">PHOROB_LOCUS17188</name>
</gene>
<evidence type="ECO:0000256" key="7">
    <source>
        <dbReference type="ARBA" id="ARBA00022884"/>
    </source>
</evidence>
<evidence type="ECO:0000256" key="5">
    <source>
        <dbReference type="ARBA" id="ARBA00022553"/>
    </source>
</evidence>
<evidence type="ECO:0000256" key="17">
    <source>
        <dbReference type="ARBA" id="ARBA00078128"/>
    </source>
</evidence>
<dbReference type="Pfam" id="PF00076">
    <property type="entry name" value="RRM_1"/>
    <property type="match status" value="4"/>
</dbReference>
<evidence type="ECO:0000256" key="12">
    <source>
        <dbReference type="ARBA" id="ARBA00023159"/>
    </source>
</evidence>
<evidence type="ECO:0000256" key="14">
    <source>
        <dbReference type="ARBA" id="ARBA00023242"/>
    </source>
</evidence>
<feature type="compositionally biased region" description="Polar residues" evidence="19">
    <location>
        <begin position="149"/>
        <end position="165"/>
    </location>
</feature>
<keyword evidence="12" id="KW-0010">Activator</keyword>
<evidence type="ECO:0000256" key="6">
    <source>
        <dbReference type="ARBA" id="ARBA00022737"/>
    </source>
</evidence>
<keyword evidence="7 18" id="KW-0694">RNA-binding</keyword>
<feature type="compositionally biased region" description="Basic and acidic residues" evidence="19">
    <location>
        <begin position="1850"/>
        <end position="1877"/>
    </location>
</feature>
<feature type="region of interest" description="Disordered" evidence="19">
    <location>
        <begin position="2643"/>
        <end position="2671"/>
    </location>
</feature>
<keyword evidence="23" id="KW-1185">Reference proteome</keyword>
<keyword evidence="11" id="KW-0238">DNA-binding</keyword>
<feature type="compositionally biased region" description="Basic and acidic residues" evidence="19">
    <location>
        <begin position="1332"/>
        <end position="1355"/>
    </location>
</feature>
<feature type="compositionally biased region" description="Basic and acidic residues" evidence="19">
    <location>
        <begin position="614"/>
        <end position="661"/>
    </location>
</feature>
<evidence type="ECO:0000256" key="10">
    <source>
        <dbReference type="ARBA" id="ARBA00023054"/>
    </source>
</evidence>
<feature type="region of interest" description="Disordered" evidence="19">
    <location>
        <begin position="1310"/>
        <end position="1355"/>
    </location>
</feature>
<dbReference type="Gene3D" id="2.40.290.10">
    <property type="match status" value="1"/>
</dbReference>
<dbReference type="Proteomes" id="UP001152836">
    <property type="component" value="Unassembled WGS sequence"/>
</dbReference>
<feature type="region of interest" description="Disordered" evidence="19">
    <location>
        <begin position="2378"/>
        <end position="2413"/>
    </location>
</feature>
<evidence type="ECO:0000256" key="3">
    <source>
        <dbReference type="ARBA" id="ARBA00022481"/>
    </source>
</evidence>
<dbReference type="InterPro" id="IPR034174">
    <property type="entry name" value="SHARP_RRM3"/>
</dbReference>
<feature type="compositionally biased region" description="Basic and acidic residues" evidence="19">
    <location>
        <begin position="1930"/>
        <end position="1948"/>
    </location>
</feature>
<feature type="region of interest" description="Disordered" evidence="19">
    <location>
        <begin position="523"/>
        <end position="1234"/>
    </location>
</feature>
<dbReference type="FunFam" id="3.30.70.330:FF:000143">
    <property type="entry name" value="msx2-interacting protein-like isoform X1"/>
    <property type="match status" value="1"/>
</dbReference>
<evidence type="ECO:0000256" key="11">
    <source>
        <dbReference type="ARBA" id="ARBA00023125"/>
    </source>
</evidence>
<feature type="compositionally biased region" description="Basic and acidic residues" evidence="19">
    <location>
        <begin position="963"/>
        <end position="1052"/>
    </location>
</feature>
<feature type="compositionally biased region" description="Low complexity" evidence="19">
    <location>
        <begin position="603"/>
        <end position="613"/>
    </location>
</feature>
<keyword evidence="4" id="KW-0678">Repressor</keyword>
<evidence type="ECO:0000256" key="19">
    <source>
        <dbReference type="SAM" id="MobiDB-lite"/>
    </source>
</evidence>
<keyword evidence="6" id="KW-0677">Repeat</keyword>
<dbReference type="InterPro" id="IPR034173">
    <property type="entry name" value="SHARP_RRM2"/>
</dbReference>
<feature type="compositionally biased region" description="Basic and acidic residues" evidence="19">
    <location>
        <begin position="1668"/>
        <end position="1682"/>
    </location>
</feature>
<feature type="compositionally biased region" description="Basic and acidic residues" evidence="19">
    <location>
        <begin position="688"/>
        <end position="713"/>
    </location>
</feature>
<dbReference type="Pfam" id="PF20809">
    <property type="entry name" value="MINT_MID"/>
    <property type="match status" value="1"/>
</dbReference>
<evidence type="ECO:0000256" key="15">
    <source>
        <dbReference type="ARBA" id="ARBA00069486"/>
    </source>
</evidence>
<evidence type="ECO:0000256" key="9">
    <source>
        <dbReference type="ARBA" id="ARBA00023015"/>
    </source>
</evidence>
<feature type="compositionally biased region" description="Basic residues" evidence="19">
    <location>
        <begin position="1778"/>
        <end position="1787"/>
    </location>
</feature>
<evidence type="ECO:0000259" key="21">
    <source>
        <dbReference type="PROSITE" id="PS50917"/>
    </source>
</evidence>
<feature type="compositionally biased region" description="Basic and acidic residues" evidence="19">
    <location>
        <begin position="834"/>
        <end position="865"/>
    </location>
</feature>
<feature type="compositionally biased region" description="Basic and acidic residues" evidence="19">
    <location>
        <begin position="1071"/>
        <end position="1097"/>
    </location>
</feature>
<feature type="region of interest" description="Disordered" evidence="19">
    <location>
        <begin position="70"/>
        <end position="171"/>
    </location>
</feature>
<evidence type="ECO:0000313" key="22">
    <source>
        <dbReference type="EMBL" id="CAH7442521.1"/>
    </source>
</evidence>
<feature type="region of interest" description="Disordered" evidence="19">
    <location>
        <begin position="461"/>
        <end position="490"/>
    </location>
</feature>
<keyword evidence="9" id="KW-0805">Transcription regulation</keyword>
<feature type="domain" description="RRM" evidence="20">
    <location>
        <begin position="6"/>
        <end position="81"/>
    </location>
</feature>
<dbReference type="InterPro" id="IPR000504">
    <property type="entry name" value="RRM_dom"/>
</dbReference>
<organism evidence="22 23">
    <name type="scientific">Phodopus roborovskii</name>
    <name type="common">Roborovski's desert hamster</name>
    <name type="synonym">Cricetulus roborovskii</name>
    <dbReference type="NCBI Taxonomy" id="109678"/>
    <lineage>
        <taxon>Eukaryota</taxon>
        <taxon>Metazoa</taxon>
        <taxon>Chordata</taxon>
        <taxon>Craniata</taxon>
        <taxon>Vertebrata</taxon>
        <taxon>Euteleostomi</taxon>
        <taxon>Mammalia</taxon>
        <taxon>Eutheria</taxon>
        <taxon>Euarchontoglires</taxon>
        <taxon>Glires</taxon>
        <taxon>Rodentia</taxon>
        <taxon>Myomorpha</taxon>
        <taxon>Muroidea</taxon>
        <taxon>Cricetidae</taxon>
        <taxon>Cricetinae</taxon>
        <taxon>Phodopus</taxon>
    </lineage>
</organism>
<feature type="compositionally biased region" description="Polar residues" evidence="19">
    <location>
        <begin position="3119"/>
        <end position="3134"/>
    </location>
</feature>
<dbReference type="FunFam" id="2.40.290.10:FF:000002">
    <property type="entry name" value="Spen family transcriptional repressor"/>
    <property type="match status" value="1"/>
</dbReference>
<feature type="compositionally biased region" description="Basic and acidic residues" evidence="19">
    <location>
        <begin position="1690"/>
        <end position="1705"/>
    </location>
</feature>
<comment type="caution">
    <text evidence="22">The sequence shown here is derived from an EMBL/GenBank/DDBJ whole genome shotgun (WGS) entry which is preliminary data.</text>
</comment>
<feature type="domain" description="RRM" evidence="20">
    <location>
        <begin position="176"/>
        <end position="249"/>
    </location>
</feature>